<dbReference type="GO" id="GO:0005524">
    <property type="term" value="F:ATP binding"/>
    <property type="evidence" value="ECO:0007669"/>
    <property type="project" value="UniProtKB-KW"/>
</dbReference>
<dbReference type="InterPro" id="IPR024909">
    <property type="entry name" value="Cys-tRNA/MSH_ligase"/>
</dbReference>
<dbReference type="FunFam" id="3.40.50.620:FF:000027">
    <property type="entry name" value="Cysteine--tRNA ligase, cytoplasmic"/>
    <property type="match status" value="1"/>
</dbReference>
<dbReference type="SUPFAM" id="SSF52374">
    <property type="entry name" value="Nucleotidylyl transferase"/>
    <property type="match status" value="1"/>
</dbReference>
<evidence type="ECO:0000256" key="3">
    <source>
        <dbReference type="ARBA" id="ARBA00022598"/>
    </source>
</evidence>
<dbReference type="HAMAP" id="MF_00041">
    <property type="entry name" value="Cys_tRNA_synth"/>
    <property type="match status" value="1"/>
</dbReference>
<keyword evidence="7" id="KW-0067">ATP-binding</keyword>
<keyword evidence="4" id="KW-0479">Metal-binding</keyword>
<evidence type="ECO:0000256" key="9">
    <source>
        <dbReference type="ARBA" id="ARBA00023146"/>
    </source>
</evidence>
<keyword evidence="8" id="KW-0648">Protein biosynthesis</keyword>
<dbReference type="Pfam" id="PF01406">
    <property type="entry name" value="tRNA-synt_1e"/>
    <property type="match status" value="1"/>
</dbReference>
<dbReference type="PRINTS" id="PR00983">
    <property type="entry name" value="TRNASYNTHCYS"/>
</dbReference>
<evidence type="ECO:0000256" key="8">
    <source>
        <dbReference type="ARBA" id="ARBA00022917"/>
    </source>
</evidence>
<sequence length="658" mass="74414">MASNCSPSIMPHWHNPTPENVTHDVGLMVMNSMTRKKERFVTIDGSRSVKWYMCGPTVYAPSHMGHARTYLGFDIIRRILSSHFGYDVTLVMNVTDIDDKIIQRANEQNIECDTLSKQFEAEFHEDMANLGVRPPDVLTRVTEYIDDIVTYIKTIVDKKMAYESNGSVYFDVNEFSNADGMSYCKLEPEQINNAELLAEGEGKLTQDFATDKHSPRDFALWKKSKPGEPSWDSPWGPGRPGWHIECSVMASDIFSQLSGLPSAEDCGNACRMDIHSGGVDLKFPHHDNEMAQAEAHSGCNQWVNYFVHAGHLHIKGFKMSKSLKNFITIRDALENNTARQIRLCFLLHKYNAPMDYGDNTMSHSLVTEKLFVEFFHNVKAVLREGNIINIQRWDESARQLQNTLSDIKSRVDAALRDDFDTPASINALSDLVKATNLYLDSCVARQITPVNLLLRNAAVYITHIFRIFGLIPDSAGGEIGFPIGGAGDAADLEEALTPVLDSLMQFRASVRDFARVKDTGGVLSECDKFRDDVLPVLGIRLEDKTGGKSVWKLADPNELMKEREQRELEKQRKLEEKRKAVEEKAKKDALNKLSPEEFMKQLTLDDNGLSKYSKFDDTTGVPTHLHDGEQLTKGQQKKAKKEFEGQRKKYEKYLKSLE</sequence>
<evidence type="ECO:0000313" key="15">
    <source>
        <dbReference type="EMBL" id="CAD9690869.1"/>
    </source>
</evidence>
<accession>A0A6U0T1A9</accession>
<dbReference type="GO" id="GO:0006423">
    <property type="term" value="P:cysteinyl-tRNA aminoacylation"/>
    <property type="evidence" value="ECO:0007669"/>
    <property type="project" value="InterPro"/>
</dbReference>
<dbReference type="SUPFAM" id="SSF47323">
    <property type="entry name" value="Anticodon-binding domain of a subclass of class I aminoacyl-tRNA synthetases"/>
    <property type="match status" value="1"/>
</dbReference>
<dbReference type="InterPro" id="IPR032678">
    <property type="entry name" value="tRNA-synt_1_cat_dom"/>
</dbReference>
<organism evidence="14">
    <name type="scientific">Eucampia antarctica</name>
    <dbReference type="NCBI Taxonomy" id="49252"/>
    <lineage>
        <taxon>Eukaryota</taxon>
        <taxon>Sar</taxon>
        <taxon>Stramenopiles</taxon>
        <taxon>Ochrophyta</taxon>
        <taxon>Bacillariophyta</taxon>
        <taxon>Mediophyceae</taxon>
        <taxon>Biddulphiophycidae</taxon>
        <taxon>Hemiaulales</taxon>
        <taxon>Hemiaulaceae</taxon>
        <taxon>Eucampia</taxon>
    </lineage>
</organism>
<dbReference type="CDD" id="cd00672">
    <property type="entry name" value="CysRS_core"/>
    <property type="match status" value="1"/>
</dbReference>
<dbReference type="PANTHER" id="PTHR10890:SF3">
    <property type="entry name" value="CYSTEINE--TRNA LIGASE, CYTOPLASMIC"/>
    <property type="match status" value="1"/>
</dbReference>
<reference evidence="14" key="1">
    <citation type="submission" date="2021-01" db="EMBL/GenBank/DDBJ databases">
        <authorList>
            <person name="Corre E."/>
            <person name="Pelletier E."/>
            <person name="Niang G."/>
            <person name="Scheremetjew M."/>
            <person name="Finn R."/>
            <person name="Kale V."/>
            <person name="Holt S."/>
            <person name="Cochrane G."/>
            <person name="Meng A."/>
            <person name="Brown T."/>
            <person name="Cohen L."/>
        </authorList>
    </citation>
    <scope>NUCLEOTIDE SEQUENCE</scope>
    <source>
        <strain evidence="14">CCMP1452</strain>
    </source>
</reference>
<proteinExistence type="inferred from homology"/>
<dbReference type="GO" id="GO:0046872">
    <property type="term" value="F:metal ion binding"/>
    <property type="evidence" value="ECO:0007669"/>
    <property type="project" value="UniProtKB-KW"/>
</dbReference>
<evidence type="ECO:0000256" key="5">
    <source>
        <dbReference type="ARBA" id="ARBA00022741"/>
    </source>
</evidence>
<evidence type="ECO:0000256" key="2">
    <source>
        <dbReference type="ARBA" id="ARBA00012832"/>
    </source>
</evidence>
<evidence type="ECO:0000256" key="4">
    <source>
        <dbReference type="ARBA" id="ARBA00022723"/>
    </source>
</evidence>
<keyword evidence="3" id="KW-0436">Ligase</keyword>
<protein>
    <recommendedName>
        <fullName evidence="2">cysteine--tRNA ligase</fullName>
        <ecNumber evidence="2">6.1.1.16</ecNumber>
    </recommendedName>
    <alternativeName>
        <fullName evidence="10">Cysteinyl-tRNA synthetase</fullName>
    </alternativeName>
</protein>
<gene>
    <name evidence="14" type="ORF">EANT1437_LOCUS12430</name>
    <name evidence="15" type="ORF">EANT1437_LOCUS12431</name>
</gene>
<dbReference type="EMBL" id="HBHI01024241">
    <property type="protein sequence ID" value="CAD9690869.1"/>
    <property type="molecule type" value="Transcribed_RNA"/>
</dbReference>
<dbReference type="EMBL" id="HBHI01024240">
    <property type="protein sequence ID" value="CAD9690866.1"/>
    <property type="molecule type" value="Transcribed_RNA"/>
</dbReference>
<evidence type="ECO:0000256" key="12">
    <source>
        <dbReference type="SAM" id="MobiDB-lite"/>
    </source>
</evidence>
<keyword evidence="11" id="KW-0175">Coiled coil</keyword>
<dbReference type="AlphaFoldDB" id="A0A6U0T1A9"/>
<dbReference type="NCBIfam" id="TIGR00435">
    <property type="entry name" value="cysS"/>
    <property type="match status" value="1"/>
</dbReference>
<dbReference type="InterPro" id="IPR015803">
    <property type="entry name" value="Cys-tRNA-ligase"/>
</dbReference>
<dbReference type="CDD" id="cd22249">
    <property type="entry name" value="UDM1_RNF168_RNF169-like"/>
    <property type="match status" value="1"/>
</dbReference>
<evidence type="ECO:0000256" key="1">
    <source>
        <dbReference type="ARBA" id="ARBA00001947"/>
    </source>
</evidence>
<evidence type="ECO:0000256" key="11">
    <source>
        <dbReference type="SAM" id="Coils"/>
    </source>
</evidence>
<name>A0A6U0T1A9_9STRA</name>
<keyword evidence="9" id="KW-0030">Aminoacyl-tRNA synthetase</keyword>
<evidence type="ECO:0000256" key="7">
    <source>
        <dbReference type="ARBA" id="ARBA00022840"/>
    </source>
</evidence>
<evidence type="ECO:0000256" key="6">
    <source>
        <dbReference type="ARBA" id="ARBA00022833"/>
    </source>
</evidence>
<dbReference type="Gene3D" id="3.40.50.620">
    <property type="entry name" value="HUPs"/>
    <property type="match status" value="1"/>
</dbReference>
<evidence type="ECO:0000256" key="10">
    <source>
        <dbReference type="ARBA" id="ARBA00031499"/>
    </source>
</evidence>
<feature type="coiled-coil region" evidence="11">
    <location>
        <begin position="557"/>
        <end position="585"/>
    </location>
</feature>
<feature type="region of interest" description="Disordered" evidence="12">
    <location>
        <begin position="615"/>
        <end position="645"/>
    </location>
</feature>
<dbReference type="EC" id="6.1.1.16" evidence="2"/>
<dbReference type="InterPro" id="IPR014729">
    <property type="entry name" value="Rossmann-like_a/b/a_fold"/>
</dbReference>
<feature type="coiled-coil region" evidence="11">
    <location>
        <begin position="390"/>
        <end position="417"/>
    </location>
</feature>
<dbReference type="GO" id="GO:0004817">
    <property type="term" value="F:cysteine-tRNA ligase activity"/>
    <property type="evidence" value="ECO:0007669"/>
    <property type="project" value="UniProtKB-EC"/>
</dbReference>
<comment type="cofactor">
    <cofactor evidence="1">
        <name>Zn(2+)</name>
        <dbReference type="ChEBI" id="CHEBI:29105"/>
    </cofactor>
</comment>
<dbReference type="Gene3D" id="1.20.120.1910">
    <property type="entry name" value="Cysteine-tRNA ligase, C-terminal anti-codon recognition domain"/>
    <property type="match status" value="1"/>
</dbReference>
<dbReference type="PANTHER" id="PTHR10890">
    <property type="entry name" value="CYSTEINYL-TRNA SYNTHETASE"/>
    <property type="match status" value="1"/>
</dbReference>
<evidence type="ECO:0000259" key="13">
    <source>
        <dbReference type="Pfam" id="PF01406"/>
    </source>
</evidence>
<evidence type="ECO:0000313" key="14">
    <source>
        <dbReference type="EMBL" id="CAD9690866.1"/>
    </source>
</evidence>
<keyword evidence="5" id="KW-0547">Nucleotide-binding</keyword>
<dbReference type="InterPro" id="IPR009080">
    <property type="entry name" value="tRNAsynth_Ia_anticodon-bd"/>
</dbReference>
<feature type="domain" description="tRNA synthetases class I catalytic" evidence="13">
    <location>
        <begin position="46"/>
        <end position="363"/>
    </location>
</feature>
<keyword evidence="6" id="KW-0862">Zinc</keyword>
<dbReference type="GO" id="GO:0005737">
    <property type="term" value="C:cytoplasm"/>
    <property type="evidence" value="ECO:0007669"/>
    <property type="project" value="UniProtKB-SubCell"/>
</dbReference>